<gene>
    <name evidence="3" type="ORF">BOX15_Mlig020630g1</name>
</gene>
<feature type="compositionally biased region" description="Basic and acidic residues" evidence="1">
    <location>
        <begin position="106"/>
        <end position="125"/>
    </location>
</feature>
<evidence type="ECO:0000313" key="4">
    <source>
        <dbReference type="Proteomes" id="UP000215902"/>
    </source>
</evidence>
<feature type="transmembrane region" description="Helical" evidence="2">
    <location>
        <begin position="71"/>
        <end position="92"/>
    </location>
</feature>
<accession>A0A267G2R7</accession>
<reference evidence="3 4" key="1">
    <citation type="submission" date="2017-06" db="EMBL/GenBank/DDBJ databases">
        <title>A platform for efficient transgenesis in Macrostomum lignano, a flatworm model organism for stem cell research.</title>
        <authorList>
            <person name="Berezikov E."/>
        </authorList>
    </citation>
    <scope>NUCLEOTIDE SEQUENCE [LARGE SCALE GENOMIC DNA]</scope>
    <source>
        <strain evidence="3">DV1</strain>
        <tissue evidence="3">Whole organism</tissue>
    </source>
</reference>
<dbReference type="AlphaFoldDB" id="A0A267G2R7"/>
<evidence type="ECO:0000256" key="1">
    <source>
        <dbReference type="SAM" id="MobiDB-lite"/>
    </source>
</evidence>
<keyword evidence="2" id="KW-0812">Transmembrane</keyword>
<feature type="region of interest" description="Disordered" evidence="1">
    <location>
        <begin position="95"/>
        <end position="125"/>
    </location>
</feature>
<sequence length="125" mass="13724">MLLCTSSCSDGPSLLRAMLRNITAEHWRQTKQALQVLRSNGFHGSVLIEQDELYVTEWRGSAVLRGRAQSFWLYGLLVCCLIACATVLLSILTGSRPASTSAATQTDERAPRQTEVKLSPDEAQA</sequence>
<dbReference type="EMBL" id="NIVC01000585">
    <property type="protein sequence ID" value="PAA80370.1"/>
    <property type="molecule type" value="Genomic_DNA"/>
</dbReference>
<keyword evidence="2" id="KW-0472">Membrane</keyword>
<comment type="caution">
    <text evidence="3">The sequence shown here is derived from an EMBL/GenBank/DDBJ whole genome shotgun (WGS) entry which is preliminary data.</text>
</comment>
<evidence type="ECO:0000256" key="2">
    <source>
        <dbReference type="SAM" id="Phobius"/>
    </source>
</evidence>
<name>A0A267G2R7_9PLAT</name>
<organism evidence="3 4">
    <name type="scientific">Macrostomum lignano</name>
    <dbReference type="NCBI Taxonomy" id="282301"/>
    <lineage>
        <taxon>Eukaryota</taxon>
        <taxon>Metazoa</taxon>
        <taxon>Spiralia</taxon>
        <taxon>Lophotrochozoa</taxon>
        <taxon>Platyhelminthes</taxon>
        <taxon>Rhabditophora</taxon>
        <taxon>Macrostomorpha</taxon>
        <taxon>Macrostomida</taxon>
        <taxon>Macrostomidae</taxon>
        <taxon>Macrostomum</taxon>
    </lineage>
</organism>
<keyword evidence="4" id="KW-1185">Reference proteome</keyword>
<keyword evidence="2" id="KW-1133">Transmembrane helix</keyword>
<evidence type="ECO:0000313" key="3">
    <source>
        <dbReference type="EMBL" id="PAA80370.1"/>
    </source>
</evidence>
<proteinExistence type="predicted"/>
<feature type="compositionally biased region" description="Polar residues" evidence="1">
    <location>
        <begin position="95"/>
        <end position="105"/>
    </location>
</feature>
<protein>
    <submittedName>
        <fullName evidence="3">Uncharacterized protein</fullName>
    </submittedName>
</protein>
<dbReference type="Proteomes" id="UP000215902">
    <property type="component" value="Unassembled WGS sequence"/>
</dbReference>